<feature type="region of interest" description="Disordered" evidence="1">
    <location>
        <begin position="1"/>
        <end position="41"/>
    </location>
</feature>
<feature type="compositionally biased region" description="Basic and acidic residues" evidence="1">
    <location>
        <begin position="23"/>
        <end position="41"/>
    </location>
</feature>
<feature type="compositionally biased region" description="Polar residues" evidence="1">
    <location>
        <begin position="1"/>
        <end position="10"/>
    </location>
</feature>
<evidence type="ECO:0000313" key="4">
    <source>
        <dbReference type="WBParaSite" id="GPUH_0002481701-mRNA-1"/>
    </source>
</evidence>
<sequence length="135" mass="15466">MGNETSNASLSVVEIAEEDENEKEEKPMAAKETQETAREKRKQELALRQMNLLQQEDCVNLKTRMYGHEYLFLMRDIVKEMLLDNAIPVKNAELKELGIDIASAPASSVVGDRQVCFFGIFFMRLFSSFCFQNSF</sequence>
<organism evidence="4">
    <name type="scientific">Gongylonema pulchrum</name>
    <dbReference type="NCBI Taxonomy" id="637853"/>
    <lineage>
        <taxon>Eukaryota</taxon>
        <taxon>Metazoa</taxon>
        <taxon>Ecdysozoa</taxon>
        <taxon>Nematoda</taxon>
        <taxon>Chromadorea</taxon>
        <taxon>Rhabditida</taxon>
        <taxon>Spirurina</taxon>
        <taxon>Spiruromorpha</taxon>
        <taxon>Spiruroidea</taxon>
        <taxon>Gongylonematidae</taxon>
        <taxon>Gongylonema</taxon>
    </lineage>
</organism>
<evidence type="ECO:0000256" key="1">
    <source>
        <dbReference type="SAM" id="MobiDB-lite"/>
    </source>
</evidence>
<reference evidence="2 3" key="2">
    <citation type="submission" date="2018-11" db="EMBL/GenBank/DDBJ databases">
        <authorList>
            <consortium name="Pathogen Informatics"/>
        </authorList>
    </citation>
    <scope>NUCLEOTIDE SEQUENCE [LARGE SCALE GENOMIC DNA]</scope>
</reference>
<dbReference type="WBParaSite" id="GPUH_0002481701-mRNA-1">
    <property type="protein sequence ID" value="GPUH_0002481701-mRNA-1"/>
    <property type="gene ID" value="GPUH_0002481701"/>
</dbReference>
<proteinExistence type="predicted"/>
<keyword evidence="3" id="KW-1185">Reference proteome</keyword>
<name>A0A183EUZ6_9BILA</name>
<dbReference type="EMBL" id="UYRT01102526">
    <property type="protein sequence ID" value="VDN43325.1"/>
    <property type="molecule type" value="Genomic_DNA"/>
</dbReference>
<gene>
    <name evidence="2" type="ORF">GPUH_LOCUS24787</name>
</gene>
<protein>
    <submittedName>
        <fullName evidence="2 4">Uncharacterized protein</fullName>
    </submittedName>
</protein>
<dbReference type="Proteomes" id="UP000271098">
    <property type="component" value="Unassembled WGS sequence"/>
</dbReference>
<reference evidence="4" key="1">
    <citation type="submission" date="2016-06" db="UniProtKB">
        <authorList>
            <consortium name="WormBaseParasite"/>
        </authorList>
    </citation>
    <scope>IDENTIFICATION</scope>
</reference>
<evidence type="ECO:0000313" key="2">
    <source>
        <dbReference type="EMBL" id="VDN43325.1"/>
    </source>
</evidence>
<accession>A0A183EUZ6</accession>
<evidence type="ECO:0000313" key="3">
    <source>
        <dbReference type="Proteomes" id="UP000271098"/>
    </source>
</evidence>
<dbReference type="AlphaFoldDB" id="A0A183EUZ6"/>